<dbReference type="KEGG" id="sna:Snas_0224"/>
<dbReference type="eggNOG" id="COG0584">
    <property type="taxonomic scope" value="Bacteria"/>
</dbReference>
<name>D3Q1U5_STANL</name>
<feature type="chain" id="PRO_5003049649" evidence="1">
    <location>
        <begin position="23"/>
        <end position="334"/>
    </location>
</feature>
<proteinExistence type="predicted"/>
<dbReference type="InterPro" id="IPR030395">
    <property type="entry name" value="GP_PDE_dom"/>
</dbReference>
<dbReference type="InterPro" id="IPR017946">
    <property type="entry name" value="PLC-like_Pdiesterase_TIM-brl"/>
</dbReference>
<dbReference type="EMBL" id="CP001778">
    <property type="protein sequence ID" value="ADD39943.1"/>
    <property type="molecule type" value="Genomic_DNA"/>
</dbReference>
<organism evidence="3 4">
    <name type="scientific">Stackebrandtia nassauensis (strain DSM 44728 / CIP 108903 / NRRL B-16338 / NBRC 102104 / LLR-40K-21)</name>
    <dbReference type="NCBI Taxonomy" id="446470"/>
    <lineage>
        <taxon>Bacteria</taxon>
        <taxon>Bacillati</taxon>
        <taxon>Actinomycetota</taxon>
        <taxon>Actinomycetes</taxon>
        <taxon>Glycomycetales</taxon>
        <taxon>Glycomycetaceae</taxon>
        <taxon>Stackebrandtia</taxon>
    </lineage>
</organism>
<dbReference type="HOGENOM" id="CLU_030006_3_6_11"/>
<dbReference type="Gene3D" id="3.20.20.190">
    <property type="entry name" value="Phosphatidylinositol (PI) phosphodiesterase"/>
    <property type="match status" value="1"/>
</dbReference>
<gene>
    <name evidence="3" type="ordered locus">Snas_0224</name>
</gene>
<dbReference type="PROSITE" id="PS51704">
    <property type="entry name" value="GP_PDE"/>
    <property type="match status" value="1"/>
</dbReference>
<dbReference type="PANTHER" id="PTHR46211:SF14">
    <property type="entry name" value="GLYCEROPHOSPHODIESTER PHOSPHODIESTERASE"/>
    <property type="match status" value="1"/>
</dbReference>
<dbReference type="GO" id="GO:0006629">
    <property type="term" value="P:lipid metabolic process"/>
    <property type="evidence" value="ECO:0007669"/>
    <property type="project" value="InterPro"/>
</dbReference>
<evidence type="ECO:0000256" key="1">
    <source>
        <dbReference type="SAM" id="SignalP"/>
    </source>
</evidence>
<dbReference type="AlphaFoldDB" id="D3Q1U5"/>
<dbReference type="PANTHER" id="PTHR46211">
    <property type="entry name" value="GLYCEROPHOSPHORYL DIESTER PHOSPHODIESTERASE"/>
    <property type="match status" value="1"/>
</dbReference>
<evidence type="ECO:0000313" key="4">
    <source>
        <dbReference type="Proteomes" id="UP000000844"/>
    </source>
</evidence>
<sequence length="334" mass="35610">MTRGCLVPLVVTALASPGVAWGADFEDNPWLEQRVMDMAHSGGEIEAPTNTMYAFKRAVGLGADMIELDVQSTADDELVVLHNATVDDTTNGSGEVADLSTDEMRALDAAHNFVPGTGTAPGRPEEDYPLRGVRTGQIPPPDGYTADDFAIPTLAEVFATFPEVPINIEIKGRADTDLLSFRHNAKLLAAFLEDSGRTDVIVTSFNDAALATFHHRAPEVPLAPGMAGIAAYFFAGVKPQPGTVALQIPVTFNGIRVATPAFIERAHRDGYAVHIWFSGSAPETEATYNELIDACADALMPARPSLLEEILDERGIVRPGRPGIDPCFESGAPG</sequence>
<keyword evidence="1" id="KW-0732">Signal</keyword>
<feature type="signal peptide" evidence="1">
    <location>
        <begin position="1"/>
        <end position="22"/>
    </location>
</feature>
<dbReference type="GO" id="GO:0008081">
    <property type="term" value="F:phosphoric diester hydrolase activity"/>
    <property type="evidence" value="ECO:0007669"/>
    <property type="project" value="InterPro"/>
</dbReference>
<feature type="domain" description="GP-PDE" evidence="2">
    <location>
        <begin position="35"/>
        <end position="311"/>
    </location>
</feature>
<dbReference type="STRING" id="446470.Snas_0224"/>
<dbReference type="SMR" id="D3Q1U5"/>
<accession>D3Q1U5</accession>
<dbReference type="Pfam" id="PF03009">
    <property type="entry name" value="GDPD"/>
    <property type="match status" value="1"/>
</dbReference>
<evidence type="ECO:0000259" key="2">
    <source>
        <dbReference type="PROSITE" id="PS51704"/>
    </source>
</evidence>
<dbReference type="SUPFAM" id="SSF51695">
    <property type="entry name" value="PLC-like phosphodiesterases"/>
    <property type="match status" value="1"/>
</dbReference>
<reference evidence="3 4" key="1">
    <citation type="journal article" date="2009" name="Stand. Genomic Sci.">
        <title>Complete genome sequence of Stackebrandtia nassauensis type strain (LLR-40K-21).</title>
        <authorList>
            <person name="Munk C."/>
            <person name="Lapidus A."/>
            <person name="Copeland A."/>
            <person name="Jando M."/>
            <person name="Mayilraj S."/>
            <person name="Glavina Del Rio T."/>
            <person name="Nolan M."/>
            <person name="Chen F."/>
            <person name="Lucas S."/>
            <person name="Tice H."/>
            <person name="Cheng J.F."/>
            <person name="Han C."/>
            <person name="Detter J.C."/>
            <person name="Bruce D."/>
            <person name="Goodwin L."/>
            <person name="Chain P."/>
            <person name="Pitluck S."/>
            <person name="Goker M."/>
            <person name="Ovchinikova G."/>
            <person name="Pati A."/>
            <person name="Ivanova N."/>
            <person name="Mavromatis K."/>
            <person name="Chen A."/>
            <person name="Palaniappan K."/>
            <person name="Land M."/>
            <person name="Hauser L."/>
            <person name="Chang Y.J."/>
            <person name="Jeffries C.D."/>
            <person name="Bristow J."/>
            <person name="Eisen J.A."/>
            <person name="Markowitz V."/>
            <person name="Hugenholtz P."/>
            <person name="Kyrpides N.C."/>
            <person name="Klenk H.P."/>
        </authorList>
    </citation>
    <scope>NUCLEOTIDE SEQUENCE [LARGE SCALE GENOMIC DNA]</scope>
    <source>
        <strain evidence="4">DSM 44728 / CIP 108903 / NRRL B-16338 / NBRC 102104 / LLR-40K-21</strain>
    </source>
</reference>
<protein>
    <submittedName>
        <fullName evidence="3">Glycerophosphoryl diester phosphodiesterase</fullName>
    </submittedName>
</protein>
<evidence type="ECO:0000313" key="3">
    <source>
        <dbReference type="EMBL" id="ADD39943.1"/>
    </source>
</evidence>
<dbReference type="Proteomes" id="UP000000844">
    <property type="component" value="Chromosome"/>
</dbReference>
<keyword evidence="4" id="KW-1185">Reference proteome</keyword>